<dbReference type="RefSeq" id="WP_078974181.1">
    <property type="nucleotide sequence ID" value="NZ_MWQN01000001.1"/>
</dbReference>
<sequence length="440" mass="49078">MTRGGIGAARVGKALGLVPRQVRLAARTGLLAQHQDGTFDADAVARAAADPGPFLTALQREEPLTATEAAHRLGISRERFRRVARAAGLAVVDRVRVSRYGRDLEVRYYRTADVDTLHPHIAADRELREAARTVSRSLAATKAAATRAHNRERAANARRYLATLAPDRQTDPADVIAFACALARLHGTAPARLRRFMADPRVRDIAEIADQCRYKPDEIADLLTTSTPRAIAALRALARPHRVWATLGVPAEDIAHRVPSIDHHISTDLLHELATDPPRWLLELHADRELEHASAAVTRWLDREWHAQQRRAEAVCRAAEAVIDQLADDAVAELFALPVEVVVELRPRSNKWTTAYVEELLHTRPLWLRSLALARAEIARRAAARTRRETARSQRRLNWRRTWARALSVPLDTVPDTVERPTPAALHTAQTDPPPWARPH</sequence>
<gene>
    <name evidence="1" type="ORF">B4N89_02210</name>
</gene>
<reference evidence="1 2" key="1">
    <citation type="submission" date="2017-03" db="EMBL/GenBank/DDBJ databases">
        <title>Draft genome sequence of Streptomyces scabrisporus NF3, endophyte isolated from Amphipterygium adstringens.</title>
        <authorList>
            <person name="Vazquez M."/>
            <person name="Ceapa C.D."/>
            <person name="Rodriguez Luna D."/>
            <person name="Sanchez Esquivel S."/>
        </authorList>
    </citation>
    <scope>NUCLEOTIDE SEQUENCE [LARGE SCALE GENOMIC DNA]</scope>
    <source>
        <strain evidence="1 2">NF3</strain>
    </source>
</reference>
<dbReference type="EMBL" id="MWQN01000001">
    <property type="protein sequence ID" value="OPC79914.1"/>
    <property type="molecule type" value="Genomic_DNA"/>
</dbReference>
<dbReference type="Proteomes" id="UP000190037">
    <property type="component" value="Unassembled WGS sequence"/>
</dbReference>
<evidence type="ECO:0000313" key="1">
    <source>
        <dbReference type="EMBL" id="OPC79914.1"/>
    </source>
</evidence>
<name>A0A1T3NT13_9ACTN</name>
<dbReference type="AlphaFoldDB" id="A0A1T3NT13"/>
<dbReference type="OrthoDB" id="3529348at2"/>
<keyword evidence="2" id="KW-1185">Reference proteome</keyword>
<dbReference type="eggNOG" id="ENOG5033RUS">
    <property type="taxonomic scope" value="Bacteria"/>
</dbReference>
<organism evidence="1 2">
    <name type="scientific">Embleya scabrispora</name>
    <dbReference type="NCBI Taxonomy" id="159449"/>
    <lineage>
        <taxon>Bacteria</taxon>
        <taxon>Bacillati</taxon>
        <taxon>Actinomycetota</taxon>
        <taxon>Actinomycetes</taxon>
        <taxon>Kitasatosporales</taxon>
        <taxon>Streptomycetaceae</taxon>
        <taxon>Embleya</taxon>
    </lineage>
</organism>
<evidence type="ECO:0000313" key="2">
    <source>
        <dbReference type="Proteomes" id="UP000190037"/>
    </source>
</evidence>
<protein>
    <submittedName>
        <fullName evidence="1">Uncharacterized protein</fullName>
    </submittedName>
</protein>
<comment type="caution">
    <text evidence="1">The sequence shown here is derived from an EMBL/GenBank/DDBJ whole genome shotgun (WGS) entry which is preliminary data.</text>
</comment>
<accession>A0A1T3NT13</accession>
<proteinExistence type="predicted"/>